<name>A0AA40D9K8_9PEZI</name>
<protein>
    <submittedName>
        <fullName evidence="2">Uncharacterized protein</fullName>
    </submittedName>
</protein>
<reference evidence="2" key="1">
    <citation type="submission" date="2023-06" db="EMBL/GenBank/DDBJ databases">
        <title>Genome-scale phylogeny and comparative genomics of the fungal order Sordariales.</title>
        <authorList>
            <consortium name="Lawrence Berkeley National Laboratory"/>
            <person name="Hensen N."/>
            <person name="Bonometti L."/>
            <person name="Westerberg I."/>
            <person name="Brannstrom I.O."/>
            <person name="Guillou S."/>
            <person name="Cros-Aarteil S."/>
            <person name="Calhoun S."/>
            <person name="Haridas S."/>
            <person name="Kuo A."/>
            <person name="Mondo S."/>
            <person name="Pangilinan J."/>
            <person name="Riley R."/>
            <person name="Labutti K."/>
            <person name="Andreopoulos B."/>
            <person name="Lipzen A."/>
            <person name="Chen C."/>
            <person name="Yanf M."/>
            <person name="Daum C."/>
            <person name="Ng V."/>
            <person name="Clum A."/>
            <person name="Steindorff A."/>
            <person name="Ohm R."/>
            <person name="Martin F."/>
            <person name="Silar P."/>
            <person name="Natvig D."/>
            <person name="Lalanne C."/>
            <person name="Gautier V."/>
            <person name="Ament-Velasquez S.L."/>
            <person name="Kruys A."/>
            <person name="Hutchinson M.I."/>
            <person name="Powell A.J."/>
            <person name="Barry K."/>
            <person name="Miller A.N."/>
            <person name="Grigoriev I.V."/>
            <person name="Debuchy R."/>
            <person name="Gladieux P."/>
            <person name="Thoren M.H."/>
            <person name="Johannesson H."/>
        </authorList>
    </citation>
    <scope>NUCLEOTIDE SEQUENCE</scope>
    <source>
        <strain evidence="2">CBS 307.81</strain>
    </source>
</reference>
<dbReference type="AlphaFoldDB" id="A0AA40D9K8"/>
<feature type="region of interest" description="Disordered" evidence="1">
    <location>
        <begin position="232"/>
        <end position="261"/>
    </location>
</feature>
<feature type="compositionally biased region" description="Low complexity" evidence="1">
    <location>
        <begin position="19"/>
        <end position="39"/>
    </location>
</feature>
<feature type="compositionally biased region" description="Polar residues" evidence="1">
    <location>
        <begin position="232"/>
        <end position="244"/>
    </location>
</feature>
<feature type="region of interest" description="Disordered" evidence="1">
    <location>
        <begin position="99"/>
        <end position="118"/>
    </location>
</feature>
<comment type="caution">
    <text evidence="2">The sequence shown here is derived from an EMBL/GenBank/DDBJ whole genome shotgun (WGS) entry which is preliminary data.</text>
</comment>
<evidence type="ECO:0000313" key="3">
    <source>
        <dbReference type="Proteomes" id="UP001174997"/>
    </source>
</evidence>
<gene>
    <name evidence="2" type="ORF">QBC41DRAFT_11119</name>
</gene>
<dbReference type="EMBL" id="JAULSY010000105">
    <property type="protein sequence ID" value="KAK0665648.1"/>
    <property type="molecule type" value="Genomic_DNA"/>
</dbReference>
<keyword evidence="3" id="KW-1185">Reference proteome</keyword>
<feature type="region of interest" description="Disordered" evidence="1">
    <location>
        <begin position="135"/>
        <end position="156"/>
    </location>
</feature>
<proteinExistence type="predicted"/>
<feature type="region of interest" description="Disordered" evidence="1">
    <location>
        <begin position="1"/>
        <end position="88"/>
    </location>
</feature>
<evidence type="ECO:0000256" key="1">
    <source>
        <dbReference type="SAM" id="MobiDB-lite"/>
    </source>
</evidence>
<accession>A0AA40D9K8</accession>
<evidence type="ECO:0000313" key="2">
    <source>
        <dbReference type="EMBL" id="KAK0665648.1"/>
    </source>
</evidence>
<organism evidence="2 3">
    <name type="scientific">Cercophora samala</name>
    <dbReference type="NCBI Taxonomy" id="330535"/>
    <lineage>
        <taxon>Eukaryota</taxon>
        <taxon>Fungi</taxon>
        <taxon>Dikarya</taxon>
        <taxon>Ascomycota</taxon>
        <taxon>Pezizomycotina</taxon>
        <taxon>Sordariomycetes</taxon>
        <taxon>Sordariomycetidae</taxon>
        <taxon>Sordariales</taxon>
        <taxon>Lasiosphaeriaceae</taxon>
        <taxon>Cercophora</taxon>
    </lineage>
</organism>
<dbReference type="Proteomes" id="UP001174997">
    <property type="component" value="Unassembled WGS sequence"/>
</dbReference>
<sequence>MQALNLAELPQKEDDGRAQQQQQPPHHQQQYQQQQQQQPQQPPPSGSPGLGTNSLDASTRGLVNGGGDYGRQHDGDTPMRQNTTSSTTTVASLASLATEGTTPTPYSLETHTPSSPSLATAQAAAQAVFSARDGADLTAQRRASRRRTGPLNPEQREKASLIRKMGACGDCKRRRVACHPSHHNTTWDALTKKYGHGSPSSANGRLLSPAVSSFKSILVQDPEEMEVEPTPFSQQQLHQVNPQDSRIRTPLPSGPRPERPTSMIPVAGLESFRVDLQGSASRILASPLRSRYASVSAMLVRWQDDEDTESRNDLEKLARMFKDDYNYSVKIKYIPTSGDPGNSSYLWLNREVNTFVTSHNQRDTLKIFYYSGYSYLGEDRDTMISSSKKATPDCDIPWKMIQGMFENICSDALIILDCAYYPVYQTVRRQGMLEVIAASAGEDHMELLGRSTFTRALTLQLKLRAAQKFKDAYSASELHARLVSLYPTLVRHRSPELETITTFPTPLFVQLSGTKVLPSILLAPLVVRPPSGDMTPTTPFTPDSPAAGTSHISLTFQIADENTFNTESWAEWLRSMPQGIRDLKVDGPYRNTPWTK</sequence>